<evidence type="ECO:0000313" key="2">
    <source>
        <dbReference type="Proteomes" id="UP000253769"/>
    </source>
</evidence>
<accession>A0A369WRY2</accession>
<evidence type="ECO:0000313" key="1">
    <source>
        <dbReference type="EMBL" id="RDE24311.1"/>
    </source>
</evidence>
<reference evidence="1 2" key="1">
    <citation type="submission" date="2018-07" db="EMBL/GenBank/DDBJ databases">
        <title>Motiliproteus coralliicola sp. nov., a bacterium isolated from Coral.</title>
        <authorList>
            <person name="Wang G."/>
        </authorList>
    </citation>
    <scope>NUCLEOTIDE SEQUENCE [LARGE SCALE GENOMIC DNA]</scope>
    <source>
        <strain evidence="1 2">C34</strain>
    </source>
</reference>
<keyword evidence="2" id="KW-1185">Reference proteome</keyword>
<dbReference type="Pfam" id="PF11279">
    <property type="entry name" value="DUF3080"/>
    <property type="match status" value="1"/>
</dbReference>
<dbReference type="AlphaFoldDB" id="A0A369WRY2"/>
<gene>
    <name evidence="1" type="ORF">DV711_01600</name>
</gene>
<comment type="caution">
    <text evidence="1">The sequence shown here is derived from an EMBL/GenBank/DDBJ whole genome shotgun (WGS) entry which is preliminary data.</text>
</comment>
<name>A0A369WRY2_9GAMM</name>
<protein>
    <submittedName>
        <fullName evidence="1">DUF3080 family protein</fullName>
    </submittedName>
</protein>
<proteinExistence type="predicted"/>
<dbReference type="EMBL" id="QQOH01000001">
    <property type="protein sequence ID" value="RDE24311.1"/>
    <property type="molecule type" value="Genomic_DNA"/>
</dbReference>
<organism evidence="1 2">
    <name type="scientific">Motiliproteus coralliicola</name>
    <dbReference type="NCBI Taxonomy" id="2283196"/>
    <lineage>
        <taxon>Bacteria</taxon>
        <taxon>Pseudomonadati</taxon>
        <taxon>Pseudomonadota</taxon>
        <taxon>Gammaproteobacteria</taxon>
        <taxon>Oceanospirillales</taxon>
        <taxon>Oceanospirillaceae</taxon>
        <taxon>Motiliproteus</taxon>
    </lineage>
</organism>
<sequence length="331" mass="37784">MLEDYLQRVANVLEVEPQAGSSQTQAKVLPLPSRRDRRLATQELRSGLLDSLELRHCGLLPLIAERNSSLGKVMKPSIQLNYELQFFAKLQPCLRRDQQQSISDAAFSEQLRQIYQIKSTNLIPVWWNSVFASEAMERNLSLSRPPIPLEGHPGYGDSLRALEVMVSLAGPLSPPADPFPLPKQLERLESGHESLYNGEYGSQLFSSIQLLIDILNRTSLTLDRATRQRPLCLNGRSSTQAEYLRNVFDRYYGGGVQPYLSRTYRNGRSWLELMDQLAQQARPSSDWDRYHRQMLDPVAENGLWQQFEQAIQRHTRSWRQVLSSCGLMPGS</sequence>
<dbReference type="Proteomes" id="UP000253769">
    <property type="component" value="Unassembled WGS sequence"/>
</dbReference>
<dbReference type="InterPro" id="IPR021431">
    <property type="entry name" value="DUF3080"/>
</dbReference>